<dbReference type="Proteomes" id="UP000035199">
    <property type="component" value="Chromosome"/>
</dbReference>
<accession>A0A0G3H372</accession>
<protein>
    <submittedName>
        <fullName evidence="3">HNH endonuclease</fullName>
    </submittedName>
</protein>
<feature type="region of interest" description="Disordered" evidence="1">
    <location>
        <begin position="120"/>
        <end position="139"/>
    </location>
</feature>
<evidence type="ECO:0000313" key="4">
    <source>
        <dbReference type="Proteomes" id="UP000035199"/>
    </source>
</evidence>
<feature type="domain" description="HNH nuclease" evidence="2">
    <location>
        <begin position="277"/>
        <end position="330"/>
    </location>
</feature>
<evidence type="ECO:0000256" key="1">
    <source>
        <dbReference type="SAM" id="MobiDB-lite"/>
    </source>
</evidence>
<dbReference type="InterPro" id="IPR002711">
    <property type="entry name" value="HNH"/>
</dbReference>
<dbReference type="InterPro" id="IPR003615">
    <property type="entry name" value="HNH_nuc"/>
</dbReference>
<dbReference type="CDD" id="cd00085">
    <property type="entry name" value="HNHc"/>
    <property type="match status" value="1"/>
</dbReference>
<evidence type="ECO:0000259" key="2">
    <source>
        <dbReference type="SMART" id="SM00507"/>
    </source>
</evidence>
<proteinExistence type="predicted"/>
<keyword evidence="3" id="KW-0540">Nuclease</keyword>
<dbReference type="Pfam" id="PF01844">
    <property type="entry name" value="HNH"/>
    <property type="match status" value="1"/>
</dbReference>
<feature type="compositionally biased region" description="Basic residues" evidence="1">
    <location>
        <begin position="120"/>
        <end position="129"/>
    </location>
</feature>
<gene>
    <name evidence="3" type="ORF">CMUST_06230</name>
</gene>
<keyword evidence="3" id="KW-0255">Endonuclease</keyword>
<reference evidence="3 4" key="1">
    <citation type="journal article" date="2015" name="Genome Announc.">
        <title>Complete Genome Sequence of the Type Strain Corynebacterium mustelae DSM 45274, Isolated from Various Tissues of a Male Ferret with Lethal Sepsis.</title>
        <authorList>
            <person name="Ruckert C."/>
            <person name="Eimer J."/>
            <person name="Winkler A."/>
            <person name="Tauch A."/>
        </authorList>
    </citation>
    <scope>NUCLEOTIDE SEQUENCE [LARGE SCALE GENOMIC DNA]</scope>
    <source>
        <strain evidence="3 4">DSM 45274</strain>
    </source>
</reference>
<keyword evidence="4" id="KW-1185">Reference proteome</keyword>
<dbReference type="GO" id="GO:0008270">
    <property type="term" value="F:zinc ion binding"/>
    <property type="evidence" value="ECO:0007669"/>
    <property type="project" value="InterPro"/>
</dbReference>
<dbReference type="STRING" id="571915.CMUST_06230"/>
<keyword evidence="3" id="KW-0378">Hydrolase</keyword>
<evidence type="ECO:0000313" key="3">
    <source>
        <dbReference type="EMBL" id="AKK05582.1"/>
    </source>
</evidence>
<feature type="region of interest" description="Disordered" evidence="1">
    <location>
        <begin position="327"/>
        <end position="375"/>
    </location>
</feature>
<name>A0A0G3H372_9CORY</name>
<dbReference type="AlphaFoldDB" id="A0A0G3H372"/>
<reference evidence="4" key="2">
    <citation type="submission" date="2015-05" db="EMBL/GenBank/DDBJ databases">
        <title>Complete genome sequence of Corynebacterium mustelae DSM 45274, isolated from various tissues of a male ferret with lethal sepsis.</title>
        <authorList>
            <person name="Ruckert C."/>
            <person name="Albersmeier A."/>
            <person name="Winkler A."/>
            <person name="Tauch A."/>
        </authorList>
    </citation>
    <scope>NUCLEOTIDE SEQUENCE [LARGE SCALE GENOMIC DNA]</scope>
    <source>
        <strain evidence="4">DSM 45274</strain>
    </source>
</reference>
<dbReference type="PATRIC" id="fig|571915.4.peg.1324"/>
<dbReference type="SMART" id="SM00507">
    <property type="entry name" value="HNHc"/>
    <property type="match status" value="1"/>
</dbReference>
<dbReference type="EMBL" id="CP011542">
    <property type="protein sequence ID" value="AKK05582.1"/>
    <property type="molecule type" value="Genomic_DNA"/>
</dbReference>
<dbReference type="KEGG" id="cmv:CMUST_06230"/>
<sequence>MKAILDSFKQLQCHGVDLMVAIHASKTPHEQLANDLRMTVKEIERLNWLAIQFSHIYHRKLARSLGLSIKQLELIATGVNKCSNPLTNKLKLREEFIRAAGTLSTQELKTTITMRLKQLNRGHSKRRKSTLGCSNHPDQDGMGHLHAKLPFPLIRHIHIALHARAQNIRRNQPKLAYDEALAMAFEQCFSGSKKEGMLYQPAFLYALNNGEILHEDGTVTTTNGCQEKLESILNNRLAPYGYVIAYALDTHGVAQPTATYRIQRQPGVEKQSRHATWLQRFHATIENPVCTHPDCARPAANCDMHHITAWSNGGPTVLDNLAPLCRPHNARNDDNPNQHKNGRITRDTTTGRKGFQLRPDEPIRYNQHPTNQKSAREWAIAAFSQ</sequence>
<dbReference type="GO" id="GO:0004519">
    <property type="term" value="F:endonuclease activity"/>
    <property type="evidence" value="ECO:0007669"/>
    <property type="project" value="UniProtKB-KW"/>
</dbReference>
<dbReference type="GO" id="GO:0003676">
    <property type="term" value="F:nucleic acid binding"/>
    <property type="evidence" value="ECO:0007669"/>
    <property type="project" value="InterPro"/>
</dbReference>
<dbReference type="Gene3D" id="1.10.30.50">
    <property type="match status" value="1"/>
</dbReference>
<dbReference type="OrthoDB" id="4412276at2"/>
<organism evidence="3 4">
    <name type="scientific">Corynebacterium mustelae</name>
    <dbReference type="NCBI Taxonomy" id="571915"/>
    <lineage>
        <taxon>Bacteria</taxon>
        <taxon>Bacillati</taxon>
        <taxon>Actinomycetota</taxon>
        <taxon>Actinomycetes</taxon>
        <taxon>Mycobacteriales</taxon>
        <taxon>Corynebacteriaceae</taxon>
        <taxon>Corynebacterium</taxon>
    </lineage>
</organism>
<dbReference type="RefSeq" id="WP_047261762.1">
    <property type="nucleotide sequence ID" value="NZ_CP011542.1"/>
</dbReference>